<dbReference type="Gene3D" id="6.10.250.2270">
    <property type="match status" value="1"/>
</dbReference>
<dbReference type="InterPro" id="IPR008991">
    <property type="entry name" value="Translation_prot_SH3-like_sf"/>
</dbReference>
<dbReference type="GO" id="GO:0003723">
    <property type="term" value="F:RNA binding"/>
    <property type="evidence" value="ECO:0007669"/>
    <property type="project" value="InterPro"/>
</dbReference>
<evidence type="ECO:0000256" key="5">
    <source>
        <dbReference type="ARBA" id="ARBA00022980"/>
    </source>
</evidence>
<comment type="caution">
    <text evidence="9">The sequence shown here is derived from an EMBL/GenBank/DDBJ whole genome shotgun (WGS) entry which is preliminary data.</text>
</comment>
<accession>A0A4T0K754</accession>
<dbReference type="PANTHER" id="PTHR11127:SF2">
    <property type="entry name" value="LARGE RIBOSOMAL SUBUNIT PROTEIN EL14"/>
    <property type="match status" value="1"/>
</dbReference>
<dbReference type="Gene3D" id="2.30.30.30">
    <property type="match status" value="1"/>
</dbReference>
<evidence type="ECO:0000313" key="10">
    <source>
        <dbReference type="EMBL" id="TIB39027.1"/>
    </source>
</evidence>
<evidence type="ECO:0000259" key="7">
    <source>
        <dbReference type="Pfam" id="PF00467"/>
    </source>
</evidence>
<dbReference type="Proteomes" id="UP000310689">
    <property type="component" value="Unassembled WGS sequence"/>
</dbReference>
<evidence type="ECO:0000256" key="1">
    <source>
        <dbReference type="ARBA" id="ARBA00004021"/>
    </source>
</evidence>
<dbReference type="GO" id="GO:0022625">
    <property type="term" value="C:cytosolic large ribosomal subunit"/>
    <property type="evidence" value="ECO:0007669"/>
    <property type="project" value="TreeGrafter"/>
</dbReference>
<dbReference type="InterPro" id="IPR005824">
    <property type="entry name" value="KOW"/>
</dbReference>
<dbReference type="Proteomes" id="UP000306954">
    <property type="component" value="Unassembled WGS sequence"/>
</dbReference>
<evidence type="ECO:0000256" key="3">
    <source>
        <dbReference type="ARBA" id="ARBA00006592"/>
    </source>
</evidence>
<dbReference type="PANTHER" id="PTHR11127">
    <property type="entry name" value="60S RIBOSOMAL PROTEIN L14"/>
    <property type="match status" value="1"/>
</dbReference>
<keyword evidence="5" id="KW-0689">Ribosomal protein</keyword>
<evidence type="ECO:0000313" key="9">
    <source>
        <dbReference type="EMBL" id="TIB17332.1"/>
    </source>
</evidence>
<gene>
    <name evidence="10" type="ORF">E3P86_01332</name>
    <name evidence="9" type="ORF">E3P90_00103</name>
</gene>
<dbReference type="SUPFAM" id="SSF50104">
    <property type="entry name" value="Translation proteins SH3-like domain"/>
    <property type="match status" value="1"/>
</dbReference>
<feature type="domain" description="Large ribosomal subunit protein eL14" evidence="8">
    <location>
        <begin position="72"/>
        <end position="147"/>
    </location>
</feature>
<evidence type="ECO:0000256" key="4">
    <source>
        <dbReference type="ARBA" id="ARBA00022490"/>
    </source>
</evidence>
<dbReference type="InterPro" id="IPR039660">
    <property type="entry name" value="Ribosomal_eL14"/>
</dbReference>
<sequence>MYRNDRNERKLSCCSVNCKFQLTRQSQTFNRYVEVGRVVLVNQGADSGKLAVIAEILDHNRAIVEGPTTGVKRQAIAFRRVNLTPYVLKNLPRGAGPTVVKKHFEAADIAGKWAASSWAKKLAAVERRKQTSDFERFQVMLLKKQRRSVGNLNLAKAKKANKA</sequence>
<keyword evidence="4" id="KW-0963">Cytoplasm</keyword>
<comment type="similarity">
    <text evidence="3">Belongs to the eukaryotic ribosomal protein eL14 family.</text>
</comment>
<evidence type="ECO:0000313" key="11">
    <source>
        <dbReference type="Proteomes" id="UP000306954"/>
    </source>
</evidence>
<protein>
    <recommendedName>
        <fullName evidence="13">60S ribosomal protein L14</fullName>
    </recommendedName>
</protein>
<dbReference type="EMBL" id="SPOF01000001">
    <property type="protein sequence ID" value="TIB17332.1"/>
    <property type="molecule type" value="Genomic_DNA"/>
</dbReference>
<dbReference type="AlphaFoldDB" id="A0A4T0K754"/>
<proteinExistence type="inferred from homology"/>
<evidence type="ECO:0000313" key="12">
    <source>
        <dbReference type="Proteomes" id="UP000310689"/>
    </source>
</evidence>
<name>A0A4T0K754_WALIC</name>
<evidence type="ECO:0000256" key="6">
    <source>
        <dbReference type="ARBA" id="ARBA00023274"/>
    </source>
</evidence>
<dbReference type="Pfam" id="PF00467">
    <property type="entry name" value="KOW"/>
    <property type="match status" value="1"/>
</dbReference>
<dbReference type="InterPro" id="IPR002784">
    <property type="entry name" value="Ribosomal_eL14_dom"/>
</dbReference>
<reference evidence="11 12" key="1">
    <citation type="submission" date="2019-03" db="EMBL/GenBank/DDBJ databases">
        <title>Sequencing 23 genomes of Wallemia ichthyophaga.</title>
        <authorList>
            <person name="Gostincar C."/>
        </authorList>
    </citation>
    <scope>NUCLEOTIDE SEQUENCE [LARGE SCALE GENOMIC DNA]</scope>
    <source>
        <strain evidence="10 12">EXF-6200</strain>
        <strain evidence="9 11">EXF-8621</strain>
    </source>
</reference>
<dbReference type="GO" id="GO:0042273">
    <property type="term" value="P:ribosomal large subunit biogenesis"/>
    <property type="evidence" value="ECO:0007669"/>
    <property type="project" value="TreeGrafter"/>
</dbReference>
<dbReference type="OrthoDB" id="1875589at2759"/>
<evidence type="ECO:0008006" key="13">
    <source>
        <dbReference type="Google" id="ProtNLM"/>
    </source>
</evidence>
<organism evidence="9 11">
    <name type="scientific">Wallemia ichthyophaga</name>
    <dbReference type="NCBI Taxonomy" id="245174"/>
    <lineage>
        <taxon>Eukaryota</taxon>
        <taxon>Fungi</taxon>
        <taxon>Dikarya</taxon>
        <taxon>Basidiomycota</taxon>
        <taxon>Wallemiomycotina</taxon>
        <taxon>Wallemiomycetes</taxon>
        <taxon>Wallemiales</taxon>
        <taxon>Wallemiaceae</taxon>
        <taxon>Wallemia</taxon>
    </lineage>
</organism>
<dbReference type="Pfam" id="PF01929">
    <property type="entry name" value="Ribosomal_L14e"/>
    <property type="match status" value="1"/>
</dbReference>
<dbReference type="InterPro" id="IPR014722">
    <property type="entry name" value="Rib_uL2_dom2"/>
</dbReference>
<dbReference type="FunFam" id="2.30.30.30:FF:000030">
    <property type="entry name" value="60S ribosomal protein L14"/>
    <property type="match status" value="1"/>
</dbReference>
<feature type="domain" description="KOW" evidence="7">
    <location>
        <begin position="35"/>
        <end position="65"/>
    </location>
</feature>
<keyword evidence="6" id="KW-0687">Ribonucleoprotein</keyword>
<dbReference type="CDD" id="cd23702">
    <property type="entry name" value="eL14"/>
    <property type="match status" value="1"/>
</dbReference>
<dbReference type="GO" id="GO:0006412">
    <property type="term" value="P:translation"/>
    <property type="evidence" value="ECO:0007669"/>
    <property type="project" value="InterPro"/>
</dbReference>
<dbReference type="EMBL" id="SPOI01000043">
    <property type="protein sequence ID" value="TIB39027.1"/>
    <property type="molecule type" value="Genomic_DNA"/>
</dbReference>
<dbReference type="GO" id="GO:0003735">
    <property type="term" value="F:structural constituent of ribosome"/>
    <property type="evidence" value="ECO:0007669"/>
    <property type="project" value="InterPro"/>
</dbReference>
<comment type="function">
    <text evidence="1">Component of the ribosome, a large ribonucleoprotein complex responsible for the synthesis of proteins in the cell. The small ribosomal subunit (SSU) binds messenger RNAs (mRNAs) and translates the encoded message by selecting cognate aminoacyl-transfer RNA (tRNA) molecules. The large subunit (LSU) contains the ribosomal catalytic site termed the peptidyl transferase center (PTC), which catalyzes the formation of peptide bonds, thereby polymerizing the amino acids delivered by tRNAs into a polypeptide chain. The nascent polypeptides leave the ribosome through a tunnel in the LSU and interact with protein factors that function in enzymatic processing, targeting, and the membrane insertion of nascent chains at the exit of the ribosomal tunnel.</text>
</comment>
<evidence type="ECO:0000256" key="2">
    <source>
        <dbReference type="ARBA" id="ARBA00004496"/>
    </source>
</evidence>
<evidence type="ECO:0000259" key="8">
    <source>
        <dbReference type="Pfam" id="PF01929"/>
    </source>
</evidence>
<comment type="subcellular location">
    <subcellularLocation>
        <location evidence="2">Cytoplasm</location>
    </subcellularLocation>
</comment>